<accession>A0ABP6GYE5</accession>
<dbReference type="RefSeq" id="WP_344454190.1">
    <property type="nucleotide sequence ID" value="NZ_BAAATZ010000025.1"/>
</dbReference>
<evidence type="ECO:0000313" key="3">
    <source>
        <dbReference type="Proteomes" id="UP001501842"/>
    </source>
</evidence>
<comment type="caution">
    <text evidence="2">The sequence shown here is derived from an EMBL/GenBank/DDBJ whole genome shotgun (WGS) entry which is preliminary data.</text>
</comment>
<organism evidence="2 3">
    <name type="scientific">Actinocorallia aurantiaca</name>
    <dbReference type="NCBI Taxonomy" id="46204"/>
    <lineage>
        <taxon>Bacteria</taxon>
        <taxon>Bacillati</taxon>
        <taxon>Actinomycetota</taxon>
        <taxon>Actinomycetes</taxon>
        <taxon>Streptosporangiales</taxon>
        <taxon>Thermomonosporaceae</taxon>
        <taxon>Actinocorallia</taxon>
    </lineage>
</organism>
<dbReference type="InterPro" id="IPR046561">
    <property type="entry name" value="DUF6716"/>
</dbReference>
<evidence type="ECO:0000256" key="1">
    <source>
        <dbReference type="SAM" id="MobiDB-lite"/>
    </source>
</evidence>
<evidence type="ECO:0000313" key="2">
    <source>
        <dbReference type="EMBL" id="GAA2733639.1"/>
    </source>
</evidence>
<feature type="region of interest" description="Disordered" evidence="1">
    <location>
        <begin position="162"/>
        <end position="194"/>
    </location>
</feature>
<dbReference type="Pfam" id="PF20471">
    <property type="entry name" value="DUF6716"/>
    <property type="match status" value="1"/>
</dbReference>
<name>A0ABP6GYE5_9ACTN</name>
<proteinExistence type="predicted"/>
<gene>
    <name evidence="2" type="ORF">GCM10010439_54180</name>
</gene>
<dbReference type="SUPFAM" id="SSF53756">
    <property type="entry name" value="UDP-Glycosyltransferase/glycogen phosphorylase"/>
    <property type="match status" value="1"/>
</dbReference>
<dbReference type="EMBL" id="BAAATZ010000025">
    <property type="protein sequence ID" value="GAA2733639.1"/>
    <property type="molecule type" value="Genomic_DNA"/>
</dbReference>
<sequence length="408" mass="44516">MRLLAVADSDSYLKWAAALLRTLPGEHRLVVVRSPITPSAAQRRAAVSGGRDDTPAPEVLTARRLRALLRGYDPDAVLLACTGPVVRALSPWVSRDRRRVLLTGLPGISVPAGEKAWRLRAAADLFVVHSGREAAEFGRIARDLGLPGRVVRATLPFLHDAVGPGGDSRDRIDLGGDPQAPEEGSGRSSLRSGRPDRVVFATQAKVPGLREERERVLYALAGLARSRPDLRVVVKLRARVGEEQTHREELHYETLWRELPVEHGLLGFDAGPMHAQLARAAGFVTVSSTAALEAIAADVPLLVLSDFGVNAQMINLVFEGSGVLGTLEELVQGRFRRPDARWCAENYFHPEAENDWARELEALVARAESLPEPAGDPGGRWARTRASLRVELPPAAYRGALRLRRALR</sequence>
<reference evidence="3" key="1">
    <citation type="journal article" date="2019" name="Int. J. Syst. Evol. Microbiol.">
        <title>The Global Catalogue of Microorganisms (GCM) 10K type strain sequencing project: providing services to taxonomists for standard genome sequencing and annotation.</title>
        <authorList>
            <consortium name="The Broad Institute Genomics Platform"/>
            <consortium name="The Broad Institute Genome Sequencing Center for Infectious Disease"/>
            <person name="Wu L."/>
            <person name="Ma J."/>
        </authorList>
    </citation>
    <scope>NUCLEOTIDE SEQUENCE [LARGE SCALE GENOMIC DNA]</scope>
    <source>
        <strain evidence="3">JCM 8201</strain>
    </source>
</reference>
<keyword evidence="3" id="KW-1185">Reference proteome</keyword>
<protein>
    <submittedName>
        <fullName evidence="2">Uncharacterized protein</fullName>
    </submittedName>
</protein>
<dbReference type="Proteomes" id="UP001501842">
    <property type="component" value="Unassembled WGS sequence"/>
</dbReference>